<dbReference type="AlphaFoldDB" id="A0A1L1PRS0"/>
<evidence type="ECO:0000256" key="1">
    <source>
        <dbReference type="ARBA" id="ARBA00011738"/>
    </source>
</evidence>
<proteinExistence type="predicted"/>
<dbReference type="SUPFAM" id="SSF52833">
    <property type="entry name" value="Thioredoxin-like"/>
    <property type="match status" value="1"/>
</dbReference>
<gene>
    <name evidence="4" type="ORF">BN948_04887</name>
</gene>
<dbReference type="Gene3D" id="1.20.1050.10">
    <property type="match status" value="1"/>
</dbReference>
<organism evidence="4 5">
    <name type="scientific">Hydrogenophaga intermedia</name>
    <dbReference type="NCBI Taxonomy" id="65786"/>
    <lineage>
        <taxon>Bacteria</taxon>
        <taxon>Pseudomonadati</taxon>
        <taxon>Pseudomonadota</taxon>
        <taxon>Betaproteobacteria</taxon>
        <taxon>Burkholderiales</taxon>
        <taxon>Comamonadaceae</taxon>
        <taxon>Hydrogenophaga</taxon>
    </lineage>
</organism>
<dbReference type="SFLD" id="SFLDG00358">
    <property type="entry name" value="Main_(cytGST)"/>
    <property type="match status" value="1"/>
</dbReference>
<dbReference type="InterPro" id="IPR036249">
    <property type="entry name" value="Thioredoxin-like_sf"/>
</dbReference>
<sequence>MKLYVSERAPNPRRVQMFIAEKGMTGIEEVLVDINAHEHKTHPVLSRSPMARIPVLELDDGRILSESRAICAYLEGLQPEPNLMGRDAEERAFIEMADRHVEWYVTLPLAQAIRHQHPGLAVLEQPQFPEFGASQQEKAMETLRWLDSLLQGRPWVAGERFTIADITAFCTVEFARLLKFKPGEQGLVALADWRDRVAGRFA</sequence>
<dbReference type="CDD" id="cd03051">
    <property type="entry name" value="GST_N_GTT2_like"/>
    <property type="match status" value="1"/>
</dbReference>
<dbReference type="SUPFAM" id="SSF47616">
    <property type="entry name" value="GST C-terminal domain-like"/>
    <property type="match status" value="1"/>
</dbReference>
<dbReference type="Pfam" id="PF13409">
    <property type="entry name" value="GST_N_2"/>
    <property type="match status" value="1"/>
</dbReference>
<reference evidence="5" key="1">
    <citation type="submission" date="2014-02" db="EMBL/GenBank/DDBJ databases">
        <authorList>
            <person name="Gan H."/>
        </authorList>
    </citation>
    <scope>NUCLEOTIDE SEQUENCE [LARGE SCALE GENOMIC DNA]</scope>
    <source>
        <strain evidence="5">S1</strain>
    </source>
</reference>
<evidence type="ECO:0000313" key="4">
    <source>
        <dbReference type="EMBL" id="CDN90443.1"/>
    </source>
</evidence>
<feature type="domain" description="GST N-terminal" evidence="2">
    <location>
        <begin position="1"/>
        <end position="82"/>
    </location>
</feature>
<dbReference type="Gene3D" id="3.40.30.10">
    <property type="entry name" value="Glutaredoxin"/>
    <property type="match status" value="1"/>
</dbReference>
<dbReference type="PROSITE" id="PS50404">
    <property type="entry name" value="GST_NTER"/>
    <property type="match status" value="1"/>
</dbReference>
<dbReference type="SFLD" id="SFLDS00019">
    <property type="entry name" value="Glutathione_Transferase_(cytos"/>
    <property type="match status" value="1"/>
</dbReference>
<feature type="domain" description="GST C-terminal" evidence="3">
    <location>
        <begin position="87"/>
        <end position="202"/>
    </location>
</feature>
<evidence type="ECO:0000259" key="2">
    <source>
        <dbReference type="PROSITE" id="PS50404"/>
    </source>
</evidence>
<dbReference type="PROSITE" id="PS50405">
    <property type="entry name" value="GST_CTER"/>
    <property type="match status" value="1"/>
</dbReference>
<dbReference type="Pfam" id="PF13410">
    <property type="entry name" value="GST_C_2"/>
    <property type="match status" value="1"/>
</dbReference>
<dbReference type="InterPro" id="IPR010987">
    <property type="entry name" value="Glutathione-S-Trfase_C-like"/>
</dbReference>
<dbReference type="EMBL" id="CCAE010000083">
    <property type="protein sequence ID" value="CDN90443.1"/>
    <property type="molecule type" value="Genomic_DNA"/>
</dbReference>
<reference evidence="5" key="2">
    <citation type="submission" date="2014-11" db="EMBL/GenBank/DDBJ databases">
        <title>Draft genome sequence of Hydrogenophaga intermedia S1.</title>
        <authorList>
            <person name="Gan H.M."/>
            <person name="Chew T.H."/>
            <person name="Stolz A."/>
        </authorList>
    </citation>
    <scope>NUCLEOTIDE SEQUENCE [LARGE SCALE GENOMIC DNA]</scope>
    <source>
        <strain evidence="5">S1</strain>
    </source>
</reference>
<dbReference type="Proteomes" id="UP000028878">
    <property type="component" value="Unassembled WGS sequence"/>
</dbReference>
<name>A0A1L1PRS0_HYDIT</name>
<dbReference type="InterPro" id="IPR034345">
    <property type="entry name" value="Gtt2-like_N"/>
</dbReference>
<protein>
    <submittedName>
        <fullName evidence="4">Glutathione S-transferase</fullName>
    </submittedName>
</protein>
<dbReference type="PANTHER" id="PTHR43969">
    <property type="entry name" value="GLUTATHIONE S TRANSFERASE D10, ISOFORM A-RELATED"/>
    <property type="match status" value="1"/>
</dbReference>
<evidence type="ECO:0000259" key="3">
    <source>
        <dbReference type="PROSITE" id="PS50405"/>
    </source>
</evidence>
<dbReference type="GO" id="GO:0004364">
    <property type="term" value="F:glutathione transferase activity"/>
    <property type="evidence" value="ECO:0007669"/>
    <property type="project" value="TreeGrafter"/>
</dbReference>
<dbReference type="InterPro" id="IPR036282">
    <property type="entry name" value="Glutathione-S-Trfase_C_sf"/>
</dbReference>
<comment type="subunit">
    <text evidence="1">Homodimer.</text>
</comment>
<accession>A0A1L1PRS0</accession>
<dbReference type="PANTHER" id="PTHR43969:SF9">
    <property type="entry name" value="GLUTATHIONE S TRANSFERASE D10, ISOFORM A-RELATED"/>
    <property type="match status" value="1"/>
</dbReference>
<keyword evidence="5" id="KW-1185">Reference proteome</keyword>
<dbReference type="InterPro" id="IPR040079">
    <property type="entry name" value="Glutathione_S-Trfase"/>
</dbReference>
<keyword evidence="4" id="KW-0808">Transferase</keyword>
<dbReference type="GO" id="GO:0006749">
    <property type="term" value="P:glutathione metabolic process"/>
    <property type="evidence" value="ECO:0007669"/>
    <property type="project" value="TreeGrafter"/>
</dbReference>
<dbReference type="InterPro" id="IPR004045">
    <property type="entry name" value="Glutathione_S-Trfase_N"/>
</dbReference>
<dbReference type="RefSeq" id="WP_009519627.1">
    <property type="nucleotide sequence ID" value="NZ_CCAE010000083.1"/>
</dbReference>
<evidence type="ECO:0000313" key="5">
    <source>
        <dbReference type="Proteomes" id="UP000028878"/>
    </source>
</evidence>